<keyword evidence="2" id="KW-0732">Signal</keyword>
<evidence type="ECO:0000256" key="1">
    <source>
        <dbReference type="ARBA" id="ARBA00022801"/>
    </source>
</evidence>
<dbReference type="GO" id="GO:0016788">
    <property type="term" value="F:hydrolase activity, acting on ester bonds"/>
    <property type="evidence" value="ECO:0007669"/>
    <property type="project" value="UniProtKB-ARBA"/>
</dbReference>
<comment type="caution">
    <text evidence="4">The sequence shown here is derived from an EMBL/GenBank/DDBJ whole genome shotgun (WGS) entry which is preliminary data.</text>
</comment>
<dbReference type="PANTHER" id="PTHR31988">
    <property type="entry name" value="ESTERASE, PUTATIVE (DUF303)-RELATED"/>
    <property type="match status" value="1"/>
</dbReference>
<protein>
    <submittedName>
        <fullName evidence="4">Sialate O-acetylesterase</fullName>
    </submittedName>
</protein>
<organism evidence="4 5">
    <name type="scientific">Lacihabitans soyangensis</name>
    <dbReference type="NCBI Taxonomy" id="869394"/>
    <lineage>
        <taxon>Bacteria</taxon>
        <taxon>Pseudomonadati</taxon>
        <taxon>Bacteroidota</taxon>
        <taxon>Cytophagia</taxon>
        <taxon>Cytophagales</taxon>
        <taxon>Leadbetterellaceae</taxon>
        <taxon>Lacihabitans</taxon>
    </lineage>
</organism>
<proteinExistence type="predicted"/>
<dbReference type="InterPro" id="IPR052940">
    <property type="entry name" value="Carb_Esterase_6"/>
</dbReference>
<accession>A0AAE3KRC4</accession>
<dbReference type="EMBL" id="RJUF01000004">
    <property type="protein sequence ID" value="MCP9761978.1"/>
    <property type="molecule type" value="Genomic_DNA"/>
</dbReference>
<name>A0AAE3KRC4_9BACT</name>
<evidence type="ECO:0000259" key="3">
    <source>
        <dbReference type="Pfam" id="PF03629"/>
    </source>
</evidence>
<feature type="chain" id="PRO_5041989649" evidence="2">
    <location>
        <begin position="20"/>
        <end position="278"/>
    </location>
</feature>
<dbReference type="RefSeq" id="WP_255035729.1">
    <property type="nucleotide sequence ID" value="NZ_RJUF01000004.1"/>
</dbReference>
<dbReference type="PANTHER" id="PTHR31988:SF19">
    <property type="entry name" value="9-O-ACETYL-N-ACETYLNEURAMINIC ACID DEACETYLASE-RELATED"/>
    <property type="match status" value="1"/>
</dbReference>
<dbReference type="Proteomes" id="UP001204144">
    <property type="component" value="Unassembled WGS sequence"/>
</dbReference>
<sequence length="278" mass="30711">MKKLLLSISLLLLMGKVFAQDPNFHIYLCIGQSNMEGAARIEAQDTVNIDSRFKVLEALDCAKLNRQKGQWYTAKPPLCRCDTRLSPADYFGRTMIQNMPQNQTLGLVHVAVAGSKIEIFDKVKYKAYLDSSAKERPWMIRMADAYGGNPYERLIEMAKIAQKSGFIKGILLHQGESNTGDKTWPAQVKKIYDDILTDLNIAPNSIPLLSGELVSAEQGGKCASHNPIIATLPQTIPKAVVVSSTGLTAAKDGLHFDSAGVREFGKRYAEALMQYSKK</sequence>
<feature type="domain" description="Sialate O-acetylesterase" evidence="3">
    <location>
        <begin position="24"/>
        <end position="273"/>
    </location>
</feature>
<dbReference type="Gene3D" id="3.40.50.1110">
    <property type="entry name" value="SGNH hydrolase"/>
    <property type="match status" value="1"/>
</dbReference>
<gene>
    <name evidence="4" type="ORF">EGI31_03360</name>
</gene>
<evidence type="ECO:0000313" key="5">
    <source>
        <dbReference type="Proteomes" id="UP001204144"/>
    </source>
</evidence>
<dbReference type="AlphaFoldDB" id="A0AAE3KRC4"/>
<feature type="signal peptide" evidence="2">
    <location>
        <begin position="1"/>
        <end position="19"/>
    </location>
</feature>
<dbReference type="SUPFAM" id="SSF52266">
    <property type="entry name" value="SGNH hydrolase"/>
    <property type="match status" value="1"/>
</dbReference>
<dbReference type="InterPro" id="IPR036514">
    <property type="entry name" value="SGNH_hydro_sf"/>
</dbReference>
<evidence type="ECO:0000313" key="4">
    <source>
        <dbReference type="EMBL" id="MCP9761978.1"/>
    </source>
</evidence>
<reference evidence="4 5" key="1">
    <citation type="submission" date="2018-11" db="EMBL/GenBank/DDBJ databases">
        <title>Novel bacteria species description.</title>
        <authorList>
            <person name="Han J.-H."/>
        </authorList>
    </citation>
    <scope>NUCLEOTIDE SEQUENCE [LARGE SCALE GENOMIC DNA]</scope>
    <source>
        <strain evidence="4 5">KCTC23259</strain>
    </source>
</reference>
<evidence type="ECO:0000256" key="2">
    <source>
        <dbReference type="SAM" id="SignalP"/>
    </source>
</evidence>
<dbReference type="Pfam" id="PF03629">
    <property type="entry name" value="SASA"/>
    <property type="match status" value="1"/>
</dbReference>
<keyword evidence="5" id="KW-1185">Reference proteome</keyword>
<keyword evidence="1" id="KW-0378">Hydrolase</keyword>
<dbReference type="InterPro" id="IPR005181">
    <property type="entry name" value="SASA"/>
</dbReference>